<dbReference type="AlphaFoldDB" id="A0A3B0UBW8"/>
<evidence type="ECO:0000313" key="1">
    <source>
        <dbReference type="EMBL" id="VAW25783.1"/>
    </source>
</evidence>
<reference evidence="1" key="1">
    <citation type="submission" date="2018-06" db="EMBL/GenBank/DDBJ databases">
        <authorList>
            <person name="Zhirakovskaya E."/>
        </authorList>
    </citation>
    <scope>NUCLEOTIDE SEQUENCE</scope>
</reference>
<gene>
    <name evidence="1" type="ORF">MNBD_BACTEROID06-571</name>
</gene>
<sequence length="62" mass="7438">FIGDEINLLMAASAFNLKKWMNIYFYALFSRDYALVVEALAQLEQEMQQYWMLFFMKSVLKN</sequence>
<feature type="non-terminal residue" evidence="1">
    <location>
        <position position="1"/>
    </location>
</feature>
<dbReference type="EMBL" id="UOES01000018">
    <property type="protein sequence ID" value="VAW25783.1"/>
    <property type="molecule type" value="Genomic_DNA"/>
</dbReference>
<accession>A0A3B0UBW8</accession>
<protein>
    <submittedName>
        <fullName evidence="1">Uncharacterized protein</fullName>
    </submittedName>
</protein>
<proteinExistence type="predicted"/>
<name>A0A3B0UBW8_9ZZZZ</name>
<organism evidence="1">
    <name type="scientific">hydrothermal vent metagenome</name>
    <dbReference type="NCBI Taxonomy" id="652676"/>
    <lineage>
        <taxon>unclassified sequences</taxon>
        <taxon>metagenomes</taxon>
        <taxon>ecological metagenomes</taxon>
    </lineage>
</organism>